<dbReference type="RefSeq" id="YP_003969712.1">
    <property type="nucleotide sequence ID" value="NC_014637.1"/>
</dbReference>
<sequence length="187" mass="21848">MIIGISGLQGSGKDTLGKILITKYGFIKLSFAESLKDITSIIFNWDRQLIEGTTTESRVFREKKDDWWSTELNQEITPRKMLQYLGTDLFRDNFNQDIWVKIMKRKLIEYKNLNKNIVITDCRFLNEIQMIHKLGGIVIKIERDTCKPTISHSSETSLSDFNFDFTIKNNKTIDDLHKSFEALNLKF</sequence>
<dbReference type="GO" id="GO:0016301">
    <property type="term" value="F:kinase activity"/>
    <property type="evidence" value="ECO:0007669"/>
    <property type="project" value="UniProtKB-KW"/>
</dbReference>
<name>E3T4K0_CROVB</name>
<keyword evidence="1" id="KW-0808">Transferase</keyword>
<dbReference type="OrthoDB" id="9152at10239"/>
<dbReference type="EMBL" id="GU244497">
    <property type="protein sequence ID" value="ADO67113.1"/>
    <property type="molecule type" value="Genomic_DNA"/>
</dbReference>
<organismHost>
    <name type="scientific">Cafeteria roenbergensis</name>
    <name type="common">Marine flagellate</name>
    <dbReference type="NCBI Taxonomy" id="33653"/>
</organismHost>
<evidence type="ECO:0000313" key="1">
    <source>
        <dbReference type="EMBL" id="ADO67113.1"/>
    </source>
</evidence>
<protein>
    <submittedName>
        <fullName evidence="1">Putative deoxynucleoside monophosphate kinase</fullName>
    </submittedName>
</protein>
<dbReference type="GeneID" id="9887482"/>
<reference evidence="1 2" key="1">
    <citation type="journal article" date="2010" name="Proc. Natl. Acad. Sci. U.S.A.">
        <title>Giant virus with a remarkable complement of genes infects marine zooplankton.</title>
        <authorList>
            <person name="Fischer M.G."/>
            <person name="Allen M.J."/>
            <person name="Wilson W.H."/>
            <person name="Suttle C.A."/>
        </authorList>
    </citation>
    <scope>NUCLEOTIDE SEQUENCE [LARGE SCALE GENOMIC DNA]</scope>
    <source>
        <strain evidence="1 2">BV-PW1</strain>
    </source>
</reference>
<accession>E3T4K0</accession>
<dbReference type="KEGG" id="vg:9887482"/>
<dbReference type="InterPro" id="IPR027417">
    <property type="entry name" value="P-loop_NTPase"/>
</dbReference>
<organism evidence="1 2">
    <name type="scientific">Cafeteria roenbergensis virus (strain BV-PW1)</name>
    <name type="common">CroV</name>
    <dbReference type="NCBI Taxonomy" id="693272"/>
    <lineage>
        <taxon>Viruses</taxon>
        <taxon>Varidnaviria</taxon>
        <taxon>Bamfordvirae</taxon>
        <taxon>Nucleocytoviricota</taxon>
        <taxon>Megaviricetes</taxon>
        <taxon>Imitervirales</taxon>
        <taxon>Mimiviridae</taxon>
        <taxon>Aliimimivirinae</taxon>
        <taxon>Rheavirus</taxon>
        <taxon>Rheavirus sinusmexicani</taxon>
    </lineage>
</organism>
<dbReference type="SUPFAM" id="SSF52540">
    <property type="entry name" value="P-loop containing nucleoside triphosphate hydrolases"/>
    <property type="match status" value="1"/>
</dbReference>
<proteinExistence type="predicted"/>
<keyword evidence="2" id="KW-1185">Reference proteome</keyword>
<evidence type="ECO:0000313" key="2">
    <source>
        <dbReference type="Proteomes" id="UP000029781"/>
    </source>
</evidence>
<keyword evidence="1" id="KW-0418">Kinase</keyword>
<dbReference type="InterPro" id="IPR048444">
    <property type="entry name" value="DNMK"/>
</dbReference>
<dbReference type="Pfam" id="PF21448">
    <property type="entry name" value="DNMK"/>
    <property type="match status" value="1"/>
</dbReference>
<gene>
    <name evidence="1" type="ORF">crov080</name>
</gene>
<dbReference type="Gene3D" id="3.40.50.300">
    <property type="entry name" value="P-loop containing nucleotide triphosphate hydrolases"/>
    <property type="match status" value="1"/>
</dbReference>
<dbReference type="Proteomes" id="UP000029781">
    <property type="component" value="Segment"/>
</dbReference>